<feature type="region of interest" description="Disordered" evidence="1">
    <location>
        <begin position="50"/>
        <end position="81"/>
    </location>
</feature>
<gene>
    <name evidence="2" type="ORF">CVLEPA_LOCUS20535</name>
</gene>
<proteinExistence type="predicted"/>
<evidence type="ECO:0000313" key="3">
    <source>
        <dbReference type="Proteomes" id="UP001642483"/>
    </source>
</evidence>
<accession>A0ABP0GC76</accession>
<evidence type="ECO:0000313" key="2">
    <source>
        <dbReference type="EMBL" id="CAK8688533.1"/>
    </source>
</evidence>
<keyword evidence="3" id="KW-1185">Reference proteome</keyword>
<sequence>MVEVTSLTRISDRQKCETTDWDFTDCFAAVSDVSDRRIFGDASSVRSEQLRSKVNLRAAEPPRRRPNASTKHEKAASPRNS</sequence>
<evidence type="ECO:0000256" key="1">
    <source>
        <dbReference type="SAM" id="MobiDB-lite"/>
    </source>
</evidence>
<comment type="caution">
    <text evidence="2">The sequence shown here is derived from an EMBL/GenBank/DDBJ whole genome shotgun (WGS) entry which is preliminary data.</text>
</comment>
<dbReference type="EMBL" id="CAWYQH010000108">
    <property type="protein sequence ID" value="CAK8688533.1"/>
    <property type="molecule type" value="Genomic_DNA"/>
</dbReference>
<protein>
    <submittedName>
        <fullName evidence="2">Uncharacterized protein</fullName>
    </submittedName>
</protein>
<name>A0ABP0GC76_CLALP</name>
<organism evidence="2 3">
    <name type="scientific">Clavelina lepadiformis</name>
    <name type="common">Light-bulb sea squirt</name>
    <name type="synonym">Ascidia lepadiformis</name>
    <dbReference type="NCBI Taxonomy" id="159417"/>
    <lineage>
        <taxon>Eukaryota</taxon>
        <taxon>Metazoa</taxon>
        <taxon>Chordata</taxon>
        <taxon>Tunicata</taxon>
        <taxon>Ascidiacea</taxon>
        <taxon>Aplousobranchia</taxon>
        <taxon>Clavelinidae</taxon>
        <taxon>Clavelina</taxon>
    </lineage>
</organism>
<feature type="compositionally biased region" description="Basic and acidic residues" evidence="1">
    <location>
        <begin position="70"/>
        <end position="81"/>
    </location>
</feature>
<dbReference type="Proteomes" id="UP001642483">
    <property type="component" value="Unassembled WGS sequence"/>
</dbReference>
<reference evidence="2 3" key="1">
    <citation type="submission" date="2024-02" db="EMBL/GenBank/DDBJ databases">
        <authorList>
            <person name="Daric V."/>
            <person name="Darras S."/>
        </authorList>
    </citation>
    <scope>NUCLEOTIDE SEQUENCE [LARGE SCALE GENOMIC DNA]</scope>
</reference>